<feature type="transmembrane region" description="Helical" evidence="1">
    <location>
        <begin position="63"/>
        <end position="82"/>
    </location>
</feature>
<evidence type="ECO:0000313" key="3">
    <source>
        <dbReference type="Proteomes" id="UP000503540"/>
    </source>
</evidence>
<gene>
    <name evidence="2" type="ORF">F5544_44700</name>
</gene>
<evidence type="ECO:0000313" key="2">
    <source>
        <dbReference type="EMBL" id="QIS16743.1"/>
    </source>
</evidence>
<sequence length="167" mass="17653">MNQQTLLSIAIAVVIVGWIIYRQNQWRLYDPARMWRAPLIFGIVGAVIFVNSVEVAALGTVDIALLVFEGALSLAVGAVMGAMSQFARDPQGGLLVRTGPLASSLWLVLIVVRIVIDVVAVGYGATAVASAGALVAMLGINRLGRILIISRRVERLAGPVPVRTPAA</sequence>
<organism evidence="2 3">
    <name type="scientific">Nocardia arthritidis</name>
    <dbReference type="NCBI Taxonomy" id="228602"/>
    <lineage>
        <taxon>Bacteria</taxon>
        <taxon>Bacillati</taxon>
        <taxon>Actinomycetota</taxon>
        <taxon>Actinomycetes</taxon>
        <taxon>Mycobacteriales</taxon>
        <taxon>Nocardiaceae</taxon>
        <taxon>Nocardia</taxon>
    </lineage>
</organism>
<keyword evidence="1" id="KW-0812">Transmembrane</keyword>
<evidence type="ECO:0008006" key="4">
    <source>
        <dbReference type="Google" id="ProtNLM"/>
    </source>
</evidence>
<keyword evidence="3" id="KW-1185">Reference proteome</keyword>
<feature type="transmembrane region" description="Helical" evidence="1">
    <location>
        <begin position="34"/>
        <end position="57"/>
    </location>
</feature>
<dbReference type="AlphaFoldDB" id="A0A6G9YV83"/>
<dbReference type="RefSeq" id="WP_167478764.1">
    <property type="nucleotide sequence ID" value="NZ_CP046172.1"/>
</dbReference>
<dbReference type="Proteomes" id="UP000503540">
    <property type="component" value="Chromosome"/>
</dbReference>
<reference evidence="2 3" key="1">
    <citation type="journal article" date="2019" name="ACS Chem. Biol.">
        <title>Identification and Mobilization of a Cryptic Antibiotic Biosynthesis Gene Locus from a Human-Pathogenic Nocardia Isolate.</title>
        <authorList>
            <person name="Herisse M."/>
            <person name="Ishida K."/>
            <person name="Porter J.L."/>
            <person name="Howden B."/>
            <person name="Hertweck C."/>
            <person name="Stinear T.P."/>
            <person name="Pidot S.J."/>
        </authorList>
    </citation>
    <scope>NUCLEOTIDE SEQUENCE [LARGE SCALE GENOMIC DNA]</scope>
    <source>
        <strain evidence="2 3">AUSMDU00012717</strain>
    </source>
</reference>
<accession>A0A6G9YV83</accession>
<evidence type="ECO:0000256" key="1">
    <source>
        <dbReference type="SAM" id="Phobius"/>
    </source>
</evidence>
<feature type="transmembrane region" description="Helical" evidence="1">
    <location>
        <begin position="6"/>
        <end position="22"/>
    </location>
</feature>
<feature type="transmembrane region" description="Helical" evidence="1">
    <location>
        <begin position="122"/>
        <end position="143"/>
    </location>
</feature>
<dbReference type="EMBL" id="CP046172">
    <property type="protein sequence ID" value="QIS16743.1"/>
    <property type="molecule type" value="Genomic_DNA"/>
</dbReference>
<proteinExistence type="predicted"/>
<keyword evidence="1" id="KW-0472">Membrane</keyword>
<name>A0A6G9YV83_9NOCA</name>
<keyword evidence="1" id="KW-1133">Transmembrane helix</keyword>
<protein>
    <recommendedName>
        <fullName evidence="4">DUF1453 family protein</fullName>
    </recommendedName>
</protein>
<feature type="transmembrane region" description="Helical" evidence="1">
    <location>
        <begin position="94"/>
        <end position="116"/>
    </location>
</feature>
<dbReference type="KEGG" id="nah:F5544_44700"/>